<dbReference type="Proteomes" id="UP000678484">
    <property type="component" value="Unassembled WGS sequence"/>
</dbReference>
<evidence type="ECO:0000313" key="4">
    <source>
        <dbReference type="EMBL" id="MBS8134062.1"/>
    </source>
</evidence>
<dbReference type="EMBL" id="JAERQU010000051">
    <property type="protein sequence ID" value="MBS8121306.1"/>
    <property type="molecule type" value="Genomic_DNA"/>
</dbReference>
<evidence type="ECO:0000313" key="3">
    <source>
        <dbReference type="EMBL" id="MBS8130184.1"/>
    </source>
</evidence>
<dbReference type="Pfam" id="PF26047">
    <property type="entry name" value="DUF8015"/>
    <property type="match status" value="1"/>
</dbReference>
<protein>
    <submittedName>
        <fullName evidence="2">Uncharacterized protein</fullName>
    </submittedName>
</protein>
<dbReference type="GeneID" id="25143401"/>
<organism evidence="2 5">
    <name type="scientific">Haloferax volcanii</name>
    <name type="common">Halobacterium volcanii</name>
    <dbReference type="NCBI Taxonomy" id="2246"/>
    <lineage>
        <taxon>Archaea</taxon>
        <taxon>Methanobacteriati</taxon>
        <taxon>Methanobacteriota</taxon>
        <taxon>Stenosarchaea group</taxon>
        <taxon>Halobacteria</taxon>
        <taxon>Halobacteriales</taxon>
        <taxon>Haloferacaceae</taxon>
        <taxon>Haloferax</taxon>
    </lineage>
</organism>
<evidence type="ECO:0000313" key="1">
    <source>
        <dbReference type="EMBL" id="MBS8121306.1"/>
    </source>
</evidence>
<dbReference type="Proteomes" id="UP000676028">
    <property type="component" value="Unassembled WGS sequence"/>
</dbReference>
<proteinExistence type="predicted"/>
<accession>A0A8T5CHC0</accession>
<dbReference type="Proteomes" id="UP000679789">
    <property type="component" value="Unassembled WGS sequence"/>
</dbReference>
<comment type="caution">
    <text evidence="2">The sequence shown here is derived from an EMBL/GenBank/DDBJ whole genome shotgun (WGS) entry which is preliminary data.</text>
</comment>
<evidence type="ECO:0000313" key="2">
    <source>
        <dbReference type="EMBL" id="MBS8126318.1"/>
    </source>
</evidence>
<reference evidence="2" key="1">
    <citation type="journal article" date="2021" name="Nat. Microbiol.">
        <title>Cell division in the archaeon Haloferax volcanii relies on two FtsZ proteins with distinct functions in division ring assembly and constriction.</title>
        <authorList>
            <person name="Liao Y."/>
            <person name="Ithurbide S."/>
            <person name="Evenhuis C."/>
            <person name="Loewe J."/>
            <person name="Duggin I.G."/>
        </authorList>
    </citation>
    <scope>NUCLEOTIDE SEQUENCE</scope>
    <source>
        <strain evidence="1">H98</strain>
        <strain evidence="4">ID112 - delta_ftsZ1_delta_ftsZ2</strain>
        <strain evidence="2">ID76 - delta_ftsZ1</strain>
        <strain evidence="3">ID77 - delta_ftsZ2</strain>
    </source>
</reference>
<dbReference type="RefSeq" id="WP_049941496.1">
    <property type="nucleotide sequence ID" value="NZ_JAERQU010000051.1"/>
</dbReference>
<dbReference type="InterPro" id="IPR058328">
    <property type="entry name" value="DUF8015"/>
</dbReference>
<dbReference type="Proteomes" id="UP000679371">
    <property type="component" value="Unassembled WGS sequence"/>
</dbReference>
<gene>
    <name evidence="1" type="ORF">JK351_19455</name>
    <name evidence="4" type="ORF">JK352_19485</name>
    <name evidence="3" type="ORF">JK353_19425</name>
    <name evidence="2" type="ORF">JK354_19440</name>
</gene>
<dbReference type="EMBL" id="JAERQV010000051">
    <property type="protein sequence ID" value="MBS8126318.1"/>
    <property type="molecule type" value="Genomic_DNA"/>
</dbReference>
<name>A0A8T5CHC0_HALVO</name>
<sequence>MTNTGPTHRNESGFERLAALFGIRSQHNLVLAGMPPTILCTYLIATQVLNATGSAITASALVSTVLVADDLFRRPPIPG</sequence>
<evidence type="ECO:0000313" key="5">
    <source>
        <dbReference type="Proteomes" id="UP000676028"/>
    </source>
</evidence>
<dbReference type="AlphaFoldDB" id="A0A8T5CHC0"/>
<dbReference type="EMBL" id="JAERQW010000051">
    <property type="protein sequence ID" value="MBS8130184.1"/>
    <property type="molecule type" value="Genomic_DNA"/>
</dbReference>
<dbReference type="EMBL" id="JAERQX010000053">
    <property type="protein sequence ID" value="MBS8134062.1"/>
    <property type="molecule type" value="Genomic_DNA"/>
</dbReference>